<sequence length="79" mass="8929">MNEPFIIPVTYQGTVHEFKARFERWGYTHRIAVLIDEATFVFEPDEEGGYRALSINATTVSLNVGLLQAVAEKLRSLSN</sequence>
<keyword evidence="2" id="KW-1185">Reference proteome</keyword>
<dbReference type="RefSeq" id="WP_345211773.1">
    <property type="nucleotide sequence ID" value="NZ_BAABFT010000007.1"/>
</dbReference>
<accession>A0ABP8GKX2</accession>
<protein>
    <submittedName>
        <fullName evidence="1">Uncharacterized protein</fullName>
    </submittedName>
</protein>
<dbReference type="EMBL" id="BAABFT010000007">
    <property type="protein sequence ID" value="GAA4325936.1"/>
    <property type="molecule type" value="Genomic_DNA"/>
</dbReference>
<comment type="caution">
    <text evidence="1">The sequence shown here is derived from an EMBL/GenBank/DDBJ whole genome shotgun (WGS) entry which is preliminary data.</text>
</comment>
<evidence type="ECO:0000313" key="2">
    <source>
        <dbReference type="Proteomes" id="UP001500582"/>
    </source>
</evidence>
<reference evidence="2" key="1">
    <citation type="journal article" date="2019" name="Int. J. Syst. Evol. Microbiol.">
        <title>The Global Catalogue of Microorganisms (GCM) 10K type strain sequencing project: providing services to taxonomists for standard genome sequencing and annotation.</title>
        <authorList>
            <consortium name="The Broad Institute Genomics Platform"/>
            <consortium name="The Broad Institute Genome Sequencing Center for Infectious Disease"/>
            <person name="Wu L."/>
            <person name="Ma J."/>
        </authorList>
    </citation>
    <scope>NUCLEOTIDE SEQUENCE [LARGE SCALE GENOMIC DNA]</scope>
    <source>
        <strain evidence="2">JCM 17705</strain>
    </source>
</reference>
<evidence type="ECO:0000313" key="1">
    <source>
        <dbReference type="EMBL" id="GAA4325936.1"/>
    </source>
</evidence>
<gene>
    <name evidence="1" type="ORF">GCM10023149_28490</name>
</gene>
<name>A0ABP8GKX2_9SPHI</name>
<dbReference type="Proteomes" id="UP001500582">
    <property type="component" value="Unassembled WGS sequence"/>
</dbReference>
<proteinExistence type="predicted"/>
<organism evidence="1 2">
    <name type="scientific">Mucilaginibacter gynuensis</name>
    <dbReference type="NCBI Taxonomy" id="1302236"/>
    <lineage>
        <taxon>Bacteria</taxon>
        <taxon>Pseudomonadati</taxon>
        <taxon>Bacteroidota</taxon>
        <taxon>Sphingobacteriia</taxon>
        <taxon>Sphingobacteriales</taxon>
        <taxon>Sphingobacteriaceae</taxon>
        <taxon>Mucilaginibacter</taxon>
    </lineage>
</organism>